<keyword evidence="2" id="KW-0472">Membrane</keyword>
<evidence type="ECO:0000256" key="2">
    <source>
        <dbReference type="SAM" id="Phobius"/>
    </source>
</evidence>
<reference evidence="4 6" key="1">
    <citation type="submission" date="2020-01" db="EMBL/GenBank/DDBJ databases">
        <authorList>
            <consortium name="DOE Joint Genome Institute"/>
            <person name="Haridas S."/>
            <person name="Albert R."/>
            <person name="Binder M."/>
            <person name="Bloem J."/>
            <person name="Labutti K."/>
            <person name="Salamov A."/>
            <person name="Andreopoulos B."/>
            <person name="Baker S.E."/>
            <person name="Barry K."/>
            <person name="Bills G."/>
            <person name="Bluhm B.H."/>
            <person name="Cannon C."/>
            <person name="Castanera R."/>
            <person name="Culley D.E."/>
            <person name="Daum C."/>
            <person name="Ezra D."/>
            <person name="Gonzalez J.B."/>
            <person name="Henrissat B."/>
            <person name="Kuo A."/>
            <person name="Liang C."/>
            <person name="Lipzen A."/>
            <person name="Lutzoni F."/>
            <person name="Magnuson J."/>
            <person name="Mondo S."/>
            <person name="Nolan M."/>
            <person name="Ohm R."/>
            <person name="Pangilinan J."/>
            <person name="Park H.-J."/>
            <person name="Ramirez L."/>
            <person name="Alfaro M."/>
            <person name="Sun H."/>
            <person name="Tritt A."/>
            <person name="Yoshinaga Y."/>
            <person name="Zwiers L.-H."/>
            <person name="Turgeon B.G."/>
            <person name="Goodwin S.B."/>
            <person name="Spatafora J.W."/>
            <person name="Crous P.W."/>
            <person name="Grigoriev I.V."/>
        </authorList>
    </citation>
    <scope>NUCLEOTIDE SEQUENCE</scope>
    <source>
        <strain evidence="4 6">CBS 781.70</strain>
    </source>
</reference>
<proteinExistence type="predicted"/>
<feature type="region of interest" description="Disordered" evidence="1">
    <location>
        <begin position="1"/>
        <end position="38"/>
    </location>
</feature>
<accession>A0A6G1GD31</accession>
<organism evidence="4">
    <name type="scientific">Eremomyces bilateralis CBS 781.70</name>
    <dbReference type="NCBI Taxonomy" id="1392243"/>
    <lineage>
        <taxon>Eukaryota</taxon>
        <taxon>Fungi</taxon>
        <taxon>Dikarya</taxon>
        <taxon>Ascomycota</taxon>
        <taxon>Pezizomycotina</taxon>
        <taxon>Dothideomycetes</taxon>
        <taxon>Dothideomycetes incertae sedis</taxon>
        <taxon>Eremomycetales</taxon>
        <taxon>Eremomycetaceae</taxon>
        <taxon>Eremomyces</taxon>
    </lineage>
</organism>
<protein>
    <recommendedName>
        <fullName evidence="3">DUF7719 domain-containing protein</fullName>
    </recommendedName>
</protein>
<dbReference type="InterPro" id="IPR056136">
    <property type="entry name" value="DUF7719"/>
</dbReference>
<dbReference type="GeneID" id="54414878"/>
<dbReference type="EMBL" id="ML975151">
    <property type="protein sequence ID" value="KAF1815801.1"/>
    <property type="molecule type" value="Genomic_DNA"/>
</dbReference>
<name>A0A6G1GD31_9PEZI</name>
<feature type="domain" description="DUF7719" evidence="3">
    <location>
        <begin position="151"/>
        <end position="219"/>
    </location>
</feature>
<evidence type="ECO:0000259" key="3">
    <source>
        <dbReference type="Pfam" id="PF24841"/>
    </source>
</evidence>
<feature type="transmembrane region" description="Helical" evidence="2">
    <location>
        <begin position="152"/>
        <end position="169"/>
    </location>
</feature>
<dbReference type="Proteomes" id="UP000504638">
    <property type="component" value="Unplaced"/>
</dbReference>
<keyword evidence="2" id="KW-1133">Transmembrane helix</keyword>
<feature type="transmembrane region" description="Helical" evidence="2">
    <location>
        <begin position="121"/>
        <end position="140"/>
    </location>
</feature>
<reference evidence="6" key="3">
    <citation type="submission" date="2025-04" db="UniProtKB">
        <authorList>
            <consortium name="RefSeq"/>
        </authorList>
    </citation>
    <scope>IDENTIFICATION</scope>
    <source>
        <strain evidence="6">CBS 781.70</strain>
    </source>
</reference>
<dbReference type="OrthoDB" id="5597489at2759"/>
<dbReference type="Pfam" id="PF24841">
    <property type="entry name" value="DUF7719"/>
    <property type="match status" value="1"/>
</dbReference>
<dbReference type="AlphaFoldDB" id="A0A6G1GD31"/>
<evidence type="ECO:0000313" key="4">
    <source>
        <dbReference type="EMBL" id="KAF1815801.1"/>
    </source>
</evidence>
<evidence type="ECO:0000313" key="6">
    <source>
        <dbReference type="RefSeq" id="XP_033537432.1"/>
    </source>
</evidence>
<dbReference type="PANTHER" id="PTHR37846:SF1">
    <property type="entry name" value="DEACETYLASE-LIKE PROTEIN"/>
    <property type="match status" value="1"/>
</dbReference>
<dbReference type="PANTHER" id="PTHR37846">
    <property type="entry name" value="YALI0B21296P"/>
    <property type="match status" value="1"/>
</dbReference>
<sequence>MSEGPRNRRERRAATKADKKNMKPTDDIPLSHPDWDASHRPAKTLYDLAEERQALLAKGKPFVNAEGTSDTKNGDWEFMSDDPLGAFGEAIFYTASLSMLRFTLDVLVYNQYRQEIVWQEIWFRSLQAFPVLLLATYFLHTPTAKRLKIFRDLLFFVTSVAAGAFMVHSGNKYGYFAVMKRAPPIGTLWVWSVVEMNVGWAAGSLLVVVGYAWWKGYGFF</sequence>
<feature type="compositionally biased region" description="Basic and acidic residues" evidence="1">
    <location>
        <begin position="12"/>
        <end position="26"/>
    </location>
</feature>
<keyword evidence="2" id="KW-0812">Transmembrane</keyword>
<feature type="transmembrane region" description="Helical" evidence="2">
    <location>
        <begin position="189"/>
        <end position="214"/>
    </location>
</feature>
<gene>
    <name evidence="4 6" type="ORF">P152DRAFT_197136</name>
</gene>
<keyword evidence="5" id="KW-1185">Reference proteome</keyword>
<evidence type="ECO:0000256" key="1">
    <source>
        <dbReference type="SAM" id="MobiDB-lite"/>
    </source>
</evidence>
<dbReference type="RefSeq" id="XP_033537432.1">
    <property type="nucleotide sequence ID" value="XM_033674308.1"/>
</dbReference>
<evidence type="ECO:0000313" key="5">
    <source>
        <dbReference type="Proteomes" id="UP000504638"/>
    </source>
</evidence>
<reference evidence="6" key="2">
    <citation type="submission" date="2020-04" db="EMBL/GenBank/DDBJ databases">
        <authorList>
            <consortium name="NCBI Genome Project"/>
        </authorList>
    </citation>
    <scope>NUCLEOTIDE SEQUENCE</scope>
    <source>
        <strain evidence="6">CBS 781.70</strain>
    </source>
</reference>